<dbReference type="OrthoDB" id="9805889at2"/>
<dbReference type="SUPFAM" id="SSF89807">
    <property type="entry name" value="Dodecin-like"/>
    <property type="match status" value="1"/>
</dbReference>
<organism evidence="1 2">
    <name type="scientific">Phenylobacterium hankyongense</name>
    <dbReference type="NCBI Taxonomy" id="1813876"/>
    <lineage>
        <taxon>Bacteria</taxon>
        <taxon>Pseudomonadati</taxon>
        <taxon>Pseudomonadota</taxon>
        <taxon>Alphaproteobacteria</taxon>
        <taxon>Caulobacterales</taxon>
        <taxon>Caulobacteraceae</taxon>
        <taxon>Phenylobacterium</taxon>
    </lineage>
</organism>
<dbReference type="InterPro" id="IPR009923">
    <property type="entry name" value="Dodecin"/>
</dbReference>
<proteinExistence type="predicted"/>
<gene>
    <name evidence="1" type="ORF">DJ021_01560</name>
</gene>
<dbReference type="Proteomes" id="UP000249842">
    <property type="component" value="Unassembled WGS sequence"/>
</dbReference>
<protein>
    <submittedName>
        <fullName evidence="1">Transporter</fullName>
    </submittedName>
</protein>
<name>A0A328AU62_9CAUL</name>
<dbReference type="EMBL" id="QFYP01000001">
    <property type="protein sequence ID" value="RAK58573.1"/>
    <property type="molecule type" value="Genomic_DNA"/>
</dbReference>
<dbReference type="Gene3D" id="3.30.1660.10">
    <property type="entry name" value="Flavin-binding protein dodecin"/>
    <property type="match status" value="1"/>
</dbReference>
<sequence length="103" mass="11247">MRAPHGVAGDIDGEDPMSVYRVTEIIGTSRTSWEDAAKEALAAAAGSLRDLRVAEVLQQDIALSPDGQLEAYRTKLRVSFKYESDMMRPERVGAEFGYAQPSA</sequence>
<dbReference type="InterPro" id="IPR036694">
    <property type="entry name" value="Dodecin-like_sf"/>
</dbReference>
<dbReference type="PANTHER" id="PTHR39324:SF1">
    <property type="entry name" value="CALCIUM DODECIN"/>
    <property type="match status" value="1"/>
</dbReference>
<dbReference type="PANTHER" id="PTHR39324">
    <property type="entry name" value="CALCIUM DODECIN"/>
    <property type="match status" value="1"/>
</dbReference>
<dbReference type="InterPro" id="IPR025543">
    <property type="entry name" value="Dodecin-like"/>
</dbReference>
<dbReference type="Pfam" id="PF07311">
    <property type="entry name" value="Dodecin"/>
    <property type="match status" value="1"/>
</dbReference>
<evidence type="ECO:0000313" key="2">
    <source>
        <dbReference type="Proteomes" id="UP000249842"/>
    </source>
</evidence>
<evidence type="ECO:0000313" key="1">
    <source>
        <dbReference type="EMBL" id="RAK58573.1"/>
    </source>
</evidence>
<keyword evidence="2" id="KW-1185">Reference proteome</keyword>
<comment type="caution">
    <text evidence="1">The sequence shown here is derived from an EMBL/GenBank/DDBJ whole genome shotgun (WGS) entry which is preliminary data.</text>
</comment>
<dbReference type="AlphaFoldDB" id="A0A328AU62"/>
<accession>A0A328AU62</accession>
<reference evidence="2" key="1">
    <citation type="submission" date="2018-05" db="EMBL/GenBank/DDBJ databases">
        <authorList>
            <person name="Li X."/>
        </authorList>
    </citation>
    <scope>NUCLEOTIDE SEQUENCE [LARGE SCALE GENOMIC DNA]</scope>
    <source>
        <strain evidence="2">HKS-05</strain>
    </source>
</reference>